<feature type="transmembrane region" description="Helical" evidence="1">
    <location>
        <begin position="6"/>
        <end position="26"/>
    </location>
</feature>
<protein>
    <submittedName>
        <fullName evidence="2">Uncharacterized protein</fullName>
    </submittedName>
</protein>
<name>A0ABY4HWI1_CHIFI</name>
<keyword evidence="3" id="KW-1185">Reference proteome</keyword>
<sequence>MKNKHAFQLILYIVLILSILLIVSVLPGIDLEGPIRISPQNEGLRSILIVLGGGAMGSTLRAILSMSAIIYGNIDTGTSLPFYFQRAFTGLSASLIVYFIFKGLLLSPNTPAQYINFSGILVLSIMSGFFADEFLRQLTASLYRLVNKDARVDEKINNLTMALGIDILDNYDGKFCFFLTDTDGNTLIPAMSTRRLTVTMNREYILHWYLRPKTETENQDSITEDLIVSGGKTSETVTFTIVPHLNAQRLAPREQTVSFPVHRRSETKTIPFSITTENERPDLWLEIFQKNRLISVINVNLNFEEAPNSSTLNP</sequence>
<keyword evidence="1" id="KW-0472">Membrane</keyword>
<feature type="transmembrane region" description="Helical" evidence="1">
    <location>
        <begin position="47"/>
        <end position="71"/>
    </location>
</feature>
<feature type="transmembrane region" description="Helical" evidence="1">
    <location>
        <begin position="83"/>
        <end position="101"/>
    </location>
</feature>
<dbReference type="EMBL" id="CP095855">
    <property type="protein sequence ID" value="UPK67960.1"/>
    <property type="molecule type" value="Genomic_DNA"/>
</dbReference>
<dbReference type="RefSeq" id="WP_247810302.1">
    <property type="nucleotide sequence ID" value="NZ_CP095855.1"/>
</dbReference>
<dbReference type="Proteomes" id="UP000830198">
    <property type="component" value="Chromosome"/>
</dbReference>
<keyword evidence="1" id="KW-1133">Transmembrane helix</keyword>
<evidence type="ECO:0000313" key="3">
    <source>
        <dbReference type="Proteomes" id="UP000830198"/>
    </source>
</evidence>
<evidence type="ECO:0000256" key="1">
    <source>
        <dbReference type="SAM" id="Phobius"/>
    </source>
</evidence>
<proteinExistence type="predicted"/>
<keyword evidence="1" id="KW-0812">Transmembrane</keyword>
<feature type="transmembrane region" description="Helical" evidence="1">
    <location>
        <begin position="113"/>
        <end position="131"/>
    </location>
</feature>
<accession>A0ABY4HWI1</accession>
<reference evidence="2 3" key="1">
    <citation type="submission" date="2022-04" db="EMBL/GenBank/DDBJ databases">
        <title>The arsenic-methylating capacity of Chitinophaga filiformis YT5 during chitin decomposition.</title>
        <authorList>
            <person name="Chen G."/>
            <person name="Liang Y."/>
        </authorList>
    </citation>
    <scope>NUCLEOTIDE SEQUENCE [LARGE SCALE GENOMIC DNA]</scope>
    <source>
        <strain evidence="2 3">YT5</strain>
    </source>
</reference>
<evidence type="ECO:0000313" key="2">
    <source>
        <dbReference type="EMBL" id="UPK67960.1"/>
    </source>
</evidence>
<gene>
    <name evidence="2" type="ORF">MYF79_23695</name>
</gene>
<organism evidence="2 3">
    <name type="scientific">Chitinophaga filiformis</name>
    <name type="common">Myxococcus filiformis</name>
    <name type="synonym">Flexibacter filiformis</name>
    <dbReference type="NCBI Taxonomy" id="104663"/>
    <lineage>
        <taxon>Bacteria</taxon>
        <taxon>Pseudomonadati</taxon>
        <taxon>Bacteroidota</taxon>
        <taxon>Chitinophagia</taxon>
        <taxon>Chitinophagales</taxon>
        <taxon>Chitinophagaceae</taxon>
        <taxon>Chitinophaga</taxon>
    </lineage>
</organism>